<organism evidence="1 2">
    <name type="scientific">Vibrio maritimus</name>
    <dbReference type="NCBI Taxonomy" id="990268"/>
    <lineage>
        <taxon>Bacteria</taxon>
        <taxon>Pseudomonadati</taxon>
        <taxon>Pseudomonadota</taxon>
        <taxon>Gammaproteobacteria</taxon>
        <taxon>Vibrionales</taxon>
        <taxon>Vibrionaceae</taxon>
        <taxon>Vibrio</taxon>
    </lineage>
</organism>
<dbReference type="EMBL" id="BBMR01000013">
    <property type="protein sequence ID" value="GAL22429.1"/>
    <property type="molecule type" value="Genomic_DNA"/>
</dbReference>
<reference evidence="1 2" key="1">
    <citation type="submission" date="2014-09" db="EMBL/GenBank/DDBJ databases">
        <title>Vibrio maritimus JCM 19235. (C45) whole genome shotgun sequence.</title>
        <authorList>
            <person name="Sawabe T."/>
            <person name="Meirelles P."/>
            <person name="Nakanishi M."/>
            <person name="Sayaka M."/>
            <person name="Hattori M."/>
            <person name="Ohkuma M."/>
        </authorList>
    </citation>
    <scope>NUCLEOTIDE SEQUENCE [LARGE SCALE GENOMIC DNA]</scope>
    <source>
        <strain evidence="2">JCM19235</strain>
    </source>
</reference>
<dbReference type="Proteomes" id="UP000029228">
    <property type="component" value="Unassembled WGS sequence"/>
</dbReference>
<evidence type="ECO:0000313" key="1">
    <source>
        <dbReference type="EMBL" id="GAL22429.1"/>
    </source>
</evidence>
<comment type="caution">
    <text evidence="1">The sequence shown here is derived from an EMBL/GenBank/DDBJ whole genome shotgun (WGS) entry which is preliminary data.</text>
</comment>
<evidence type="ECO:0000313" key="2">
    <source>
        <dbReference type="Proteomes" id="UP000029228"/>
    </source>
</evidence>
<keyword evidence="2" id="KW-1185">Reference proteome</keyword>
<sequence length="43" mass="5205">MLNYRTRKISHRFYDEIVKVMLLLWSLKNQSQTLNVVSKCYAN</sequence>
<accession>A0A090S7E2</accession>
<dbReference type="AlphaFoldDB" id="A0A090S7E2"/>
<protein>
    <submittedName>
        <fullName evidence="1">Uncharacterized protein</fullName>
    </submittedName>
</protein>
<proteinExistence type="predicted"/>
<gene>
    <name evidence="1" type="ORF">JCM19235_3945</name>
</gene>
<dbReference type="STRING" id="990268.JCM19235_3945"/>
<name>A0A090S7E2_9VIBR</name>